<name>A0A149U818_9PROT</name>
<dbReference type="OrthoDB" id="9803893at2"/>
<proteinExistence type="predicted"/>
<protein>
    <submittedName>
        <fullName evidence="2">DNA damage-inducible protein DnaD</fullName>
    </submittedName>
</protein>
<dbReference type="NCBIfam" id="NF008573">
    <property type="entry name" value="PRK11525.1"/>
    <property type="match status" value="1"/>
</dbReference>
<evidence type="ECO:0000256" key="1">
    <source>
        <dbReference type="SAM" id="MobiDB-lite"/>
    </source>
</evidence>
<dbReference type="Proteomes" id="UP000075360">
    <property type="component" value="Unassembled WGS sequence"/>
</dbReference>
<gene>
    <name evidence="2" type="ORF">AD948_01015</name>
</gene>
<reference evidence="2 3" key="1">
    <citation type="submission" date="2015-06" db="EMBL/GenBank/DDBJ databases">
        <title>Improved classification and identification of acetic acid bacteria using matrix-assisted laser desorption/ionization time-of-flight mass spectrometry; Gluconobacter nephelii and Gluconobacter uchimurae are later heterotypic synonyms of Gluconobacter japonicus and Gluconobacter oxydans, respectively.</title>
        <authorList>
            <person name="Li L."/>
            <person name="Cleenwerck I."/>
            <person name="De Vuyst L."/>
            <person name="Vandamme P."/>
        </authorList>
    </citation>
    <scope>NUCLEOTIDE SEQUENCE [LARGE SCALE GENOMIC DNA]</scope>
    <source>
        <strain evidence="2 3">LMG 23690</strain>
    </source>
</reference>
<dbReference type="EMBL" id="LHZU01000072">
    <property type="protein sequence ID" value="KXV61625.1"/>
    <property type="molecule type" value="Genomic_DNA"/>
</dbReference>
<accession>A0A149U818</accession>
<evidence type="ECO:0000313" key="3">
    <source>
        <dbReference type="Proteomes" id="UP000075360"/>
    </source>
</evidence>
<sequence>MSPKSSSGKDLSEFSFAEALERLVRTDLKELATVESASMKESEIDEMVAAFEKASHRSHEGSEYWFARDLQDLLGYGSWGAFKNLLARAAEDCRKSDQPIENHFEGVVSEVATSTAKRSVPDIRLSRYACHLVARNGDIRKKGVAFAQGYFIVQVDAPQGTDVTHNVLSAEEDDRRILIRNLVRKHNRQLVNAAKGAGVTSQDDLALFESNGYSGLYGNRTVAEIRQIRGLSENANLLDRMGSTELAANFFRVTQTEEKLRREEIKGKRKTNLAHYEVGRQVREAMLKISGIPPEKLPLASPIRGAAKRKARKTDGTTDQTEDESPQEIDLKADLWKYALLVMATRDDGFITTTELIAELPKYIAVPDEHGDMLRGRRDSKFSQLVRNLKSHRKSYSNFIFRGYAESIPGGFLITERGREFLQSYFIEGNRDDLS</sequence>
<dbReference type="PATRIC" id="fig|446692.4.peg.550"/>
<comment type="caution">
    <text evidence="2">The sequence shown here is derived from an EMBL/GenBank/DDBJ whole genome shotgun (WGS) entry which is preliminary data.</text>
</comment>
<evidence type="ECO:0000313" key="2">
    <source>
        <dbReference type="EMBL" id="KXV61625.1"/>
    </source>
</evidence>
<organism evidence="2 3">
    <name type="scientific">Acetobacter senegalensis</name>
    <dbReference type="NCBI Taxonomy" id="446692"/>
    <lineage>
        <taxon>Bacteria</taxon>
        <taxon>Pseudomonadati</taxon>
        <taxon>Pseudomonadota</taxon>
        <taxon>Alphaproteobacteria</taxon>
        <taxon>Acetobacterales</taxon>
        <taxon>Acetobacteraceae</taxon>
        <taxon>Acetobacter</taxon>
    </lineage>
</organism>
<dbReference type="AlphaFoldDB" id="A0A149U818"/>
<feature type="region of interest" description="Disordered" evidence="1">
    <location>
        <begin position="303"/>
        <end position="326"/>
    </location>
</feature>